<comment type="caution">
    <text evidence="1">The sequence shown here is derived from an EMBL/GenBank/DDBJ whole genome shotgun (WGS) entry which is preliminary data.</text>
</comment>
<proteinExistence type="predicted"/>
<protein>
    <submittedName>
        <fullName evidence="1">Uncharacterized protein</fullName>
    </submittedName>
</protein>
<reference evidence="1 2" key="1">
    <citation type="submission" date="2018-08" db="EMBL/GenBank/DDBJ databases">
        <title>Recombination of ecologically and evolutionarily significant loci maintains genetic cohesion in the Pseudomonas syringae species complex.</title>
        <authorList>
            <person name="Dillon M."/>
            <person name="Thakur S."/>
            <person name="Almeida R.N.D."/>
            <person name="Weir B.S."/>
            <person name="Guttman D.S."/>
        </authorList>
    </citation>
    <scope>NUCLEOTIDE SEQUENCE [LARGE SCALE GENOMIC DNA]</scope>
    <source>
        <strain evidence="1 2">ICMP 2788</strain>
    </source>
</reference>
<sequence length="54" mass="6270">MMKVIIRLQCLSHTQQPTRINYKFLRYVRIKLHDGGRFGLSAGMTVFSVFRPGT</sequence>
<organism evidence="1 2">
    <name type="scientific">Pseudomonas syringae pv. pisi</name>
    <dbReference type="NCBI Taxonomy" id="59510"/>
    <lineage>
        <taxon>Bacteria</taxon>
        <taxon>Pseudomonadati</taxon>
        <taxon>Pseudomonadota</taxon>
        <taxon>Gammaproteobacteria</taxon>
        <taxon>Pseudomonadales</taxon>
        <taxon>Pseudomonadaceae</taxon>
        <taxon>Pseudomonas</taxon>
        <taxon>Pseudomonas syringae</taxon>
    </lineage>
</organism>
<evidence type="ECO:0000313" key="2">
    <source>
        <dbReference type="Proteomes" id="UP000276886"/>
    </source>
</evidence>
<gene>
    <name evidence="1" type="ORF">ALQ44_01903</name>
</gene>
<name>A0A3M3U9R1_PSESJ</name>
<accession>A0A3M3U9R1</accession>
<dbReference type="EMBL" id="RBPQ01000089">
    <property type="protein sequence ID" value="RMO29852.1"/>
    <property type="molecule type" value="Genomic_DNA"/>
</dbReference>
<evidence type="ECO:0000313" key="1">
    <source>
        <dbReference type="EMBL" id="RMO29852.1"/>
    </source>
</evidence>
<dbReference type="AlphaFoldDB" id="A0A3M3U9R1"/>
<dbReference type="Proteomes" id="UP000276886">
    <property type="component" value="Unassembled WGS sequence"/>
</dbReference>